<feature type="non-terminal residue" evidence="3">
    <location>
        <position position="153"/>
    </location>
</feature>
<accession>A0A0P9GUX3</accession>
<dbReference type="PANTHER" id="PTHR40094:SF1">
    <property type="entry name" value="UBIQUITIN DOMAIN-CONTAINING PROTEIN"/>
    <property type="match status" value="1"/>
</dbReference>
<dbReference type="InterPro" id="IPR049120">
    <property type="entry name" value="A2M_bMG2"/>
</dbReference>
<protein>
    <submittedName>
        <fullName evidence="3">Alpha-2-macroglobulin</fullName>
    </submittedName>
</protein>
<dbReference type="InterPro" id="IPR021868">
    <property type="entry name" value="Alpha_2_Macroglob_MG3"/>
</dbReference>
<reference evidence="3 4" key="1">
    <citation type="submission" date="2015-09" db="EMBL/GenBank/DDBJ databases">
        <title>Genome announcement of multiple Pseudomonas syringae strains.</title>
        <authorList>
            <person name="Thakur S."/>
            <person name="Wang P.W."/>
            <person name="Gong Y."/>
            <person name="Weir B.S."/>
            <person name="Guttman D.S."/>
        </authorList>
    </citation>
    <scope>NUCLEOTIDE SEQUENCE [LARGE SCALE GENOMIC DNA]</scope>
    <source>
        <strain evidence="3 4">ICMP2802</strain>
    </source>
</reference>
<dbReference type="InterPro" id="IPR051802">
    <property type="entry name" value="YfhM-like"/>
</dbReference>
<dbReference type="PANTHER" id="PTHR40094">
    <property type="entry name" value="ALPHA-2-MACROGLOBULIN HOMOLOG"/>
    <property type="match status" value="1"/>
</dbReference>
<dbReference type="GO" id="GO:0004866">
    <property type="term" value="F:endopeptidase inhibitor activity"/>
    <property type="evidence" value="ECO:0007669"/>
    <property type="project" value="TreeGrafter"/>
</dbReference>
<dbReference type="AlphaFoldDB" id="A0A0P9GUX3"/>
<gene>
    <name evidence="3" type="ORF">ALO91_05610</name>
</gene>
<dbReference type="EMBL" id="LJPM01000453">
    <property type="protein sequence ID" value="KPW14352.1"/>
    <property type="molecule type" value="Genomic_DNA"/>
</dbReference>
<dbReference type="Pfam" id="PF11974">
    <property type="entry name" value="bMG3"/>
    <property type="match status" value="1"/>
</dbReference>
<evidence type="ECO:0000259" key="1">
    <source>
        <dbReference type="Pfam" id="PF11974"/>
    </source>
</evidence>
<organism evidence="3 4">
    <name type="scientific">Pseudomonas syringae pv. aceris</name>
    <dbReference type="NCBI Taxonomy" id="199198"/>
    <lineage>
        <taxon>Bacteria</taxon>
        <taxon>Pseudomonadati</taxon>
        <taxon>Pseudomonadota</taxon>
        <taxon>Gammaproteobacteria</taxon>
        <taxon>Pseudomonadales</taxon>
        <taxon>Pseudomonadaceae</taxon>
        <taxon>Pseudomonas</taxon>
        <taxon>Pseudomonas syringae</taxon>
    </lineage>
</organism>
<comment type="caution">
    <text evidence="3">The sequence shown here is derived from an EMBL/GenBank/DDBJ whole genome shotgun (WGS) entry which is preliminary data.</text>
</comment>
<proteinExistence type="predicted"/>
<feature type="domain" description="Alpha-2 macroglobulin MG2" evidence="2">
    <location>
        <begin position="2"/>
        <end position="105"/>
    </location>
</feature>
<evidence type="ECO:0000313" key="4">
    <source>
        <dbReference type="Proteomes" id="UP000050297"/>
    </source>
</evidence>
<dbReference type="Pfam" id="PF21142">
    <property type="entry name" value="A2M_bMG2"/>
    <property type="match status" value="1"/>
</dbReference>
<dbReference type="PATRIC" id="fig|199198.5.peg.5230"/>
<feature type="non-terminal residue" evidence="3">
    <location>
        <position position="1"/>
    </location>
</feature>
<evidence type="ECO:0000259" key="2">
    <source>
        <dbReference type="Pfam" id="PF21142"/>
    </source>
</evidence>
<name>A0A0P9GUX3_PSESX</name>
<sequence length="153" mass="16611">AEGLPVIALNVDKVDVEFFRIKPDSMPNFLAQWDGASSLSSYSSEELLPMAELVYSGRFDLKPARNTRETLLLPIAGIKPLQQPGVYLAVTRASGTYSYSQPATLLTLSDIGLSVHRYSNRLDVFTQALEGGKALSDISVDVYDDNGKVVAQG</sequence>
<feature type="domain" description="Alpha-2-macroglobulin MG3" evidence="1">
    <location>
        <begin position="108"/>
        <end position="153"/>
    </location>
</feature>
<evidence type="ECO:0000313" key="3">
    <source>
        <dbReference type="EMBL" id="KPW14352.1"/>
    </source>
</evidence>
<dbReference type="Proteomes" id="UP000050297">
    <property type="component" value="Unassembled WGS sequence"/>
</dbReference>